<keyword evidence="2" id="KW-0378">Hydrolase</keyword>
<feature type="region of interest" description="Disordered" evidence="1">
    <location>
        <begin position="1"/>
        <end position="26"/>
    </location>
</feature>
<evidence type="ECO:0000256" key="1">
    <source>
        <dbReference type="SAM" id="MobiDB-lite"/>
    </source>
</evidence>
<sequence length="263" mass="30003">MKEKDEDKEQNKRSNASRNNDTDHDIRAGLPCKVLIDVKADENNNENSLSEVSKLDPMNIQDISDIEQTETKTEVPSLPPLAVKADVDVAVNVKEGNLSQISDRAAERSLVSCCKKKLFILDIKGLLADIVPQECHIPKRYKPDITISRKAERGHGDGFSLGQQKPSEQLEDLFSRNQSHCTATRFNTIDNTDKPLVLKELRKLWEKHDPNHPWGRRDASLGETPSRVEAKFLFYLSSRLAREEDQNWMIPVQAIFRFKLSRE</sequence>
<dbReference type="AlphaFoldDB" id="A0A5H2XR67"/>
<name>A0A5H2XR67_PRUDU</name>
<dbReference type="EMBL" id="AP021795">
    <property type="protein sequence ID" value="BBN70328.1"/>
    <property type="molecule type" value="Genomic_DNA"/>
</dbReference>
<accession>A0A5H2XR67</accession>
<evidence type="ECO:0000313" key="2">
    <source>
        <dbReference type="EMBL" id="BBN70328.1"/>
    </source>
</evidence>
<gene>
    <name evidence="2" type="ORF">Prudu_1458S001000</name>
</gene>
<feature type="compositionally biased region" description="Basic and acidic residues" evidence="1">
    <location>
        <begin position="1"/>
        <end position="12"/>
    </location>
</feature>
<proteinExistence type="predicted"/>
<protein>
    <submittedName>
        <fullName evidence="2">Haloacid dehalogenase-like hydrolase superfamily protein</fullName>
    </submittedName>
</protein>
<reference evidence="2" key="1">
    <citation type="journal article" date="2019" name="Science">
        <title>Mutation of a bHLH transcription factor allowed almond domestication.</title>
        <authorList>
            <person name="Sanchez-Perez R."/>
            <person name="Pavan S."/>
            <person name="Mazzeo R."/>
            <person name="Moldovan C."/>
            <person name="Aiese Cigliano R."/>
            <person name="Del Cueto J."/>
            <person name="Ricciardi F."/>
            <person name="Lotti C."/>
            <person name="Ricciardi L."/>
            <person name="Dicenta F."/>
            <person name="Lopez-Marques R.L."/>
            <person name="Lindberg Moller B."/>
        </authorList>
    </citation>
    <scope>NUCLEOTIDE SEQUENCE</scope>
</reference>
<dbReference type="GO" id="GO:0016787">
    <property type="term" value="F:hydrolase activity"/>
    <property type="evidence" value="ECO:0007669"/>
    <property type="project" value="UniProtKB-KW"/>
</dbReference>
<organism evidence="2">
    <name type="scientific">Prunus dulcis</name>
    <name type="common">Almond</name>
    <name type="synonym">Amygdalus dulcis</name>
    <dbReference type="NCBI Taxonomy" id="3755"/>
    <lineage>
        <taxon>Eukaryota</taxon>
        <taxon>Viridiplantae</taxon>
        <taxon>Streptophyta</taxon>
        <taxon>Embryophyta</taxon>
        <taxon>Tracheophyta</taxon>
        <taxon>Spermatophyta</taxon>
        <taxon>Magnoliopsida</taxon>
        <taxon>eudicotyledons</taxon>
        <taxon>Gunneridae</taxon>
        <taxon>Pentapetalae</taxon>
        <taxon>rosids</taxon>
        <taxon>fabids</taxon>
        <taxon>Rosales</taxon>
        <taxon>Rosaceae</taxon>
        <taxon>Amygdaloideae</taxon>
        <taxon>Amygdaleae</taxon>
        <taxon>Prunus</taxon>
    </lineage>
</organism>